<feature type="transmembrane region" description="Helical" evidence="1">
    <location>
        <begin position="160"/>
        <end position="183"/>
    </location>
</feature>
<comment type="caution">
    <text evidence="2">The sequence shown here is derived from an EMBL/GenBank/DDBJ whole genome shotgun (WGS) entry which is preliminary data.</text>
</comment>
<feature type="transmembrane region" description="Helical" evidence="1">
    <location>
        <begin position="117"/>
        <end position="139"/>
    </location>
</feature>
<name>A0AAD5MCZ6_PARTN</name>
<dbReference type="InterPro" id="IPR019425">
    <property type="entry name" value="7TM_GPCR_serpentine_rcpt_Srt"/>
</dbReference>
<dbReference type="Pfam" id="PF10321">
    <property type="entry name" value="7TM_GPCR_Srt"/>
    <property type="match status" value="1"/>
</dbReference>
<evidence type="ECO:0000313" key="3">
    <source>
        <dbReference type="Proteomes" id="UP001196413"/>
    </source>
</evidence>
<dbReference type="Proteomes" id="UP001196413">
    <property type="component" value="Unassembled WGS sequence"/>
</dbReference>
<dbReference type="EMBL" id="JAHQIW010000223">
    <property type="protein sequence ID" value="KAJ1346807.1"/>
    <property type="molecule type" value="Genomic_DNA"/>
</dbReference>
<keyword evidence="1" id="KW-1133">Transmembrane helix</keyword>
<organism evidence="2 3">
    <name type="scientific">Parelaphostrongylus tenuis</name>
    <name type="common">Meningeal worm</name>
    <dbReference type="NCBI Taxonomy" id="148309"/>
    <lineage>
        <taxon>Eukaryota</taxon>
        <taxon>Metazoa</taxon>
        <taxon>Ecdysozoa</taxon>
        <taxon>Nematoda</taxon>
        <taxon>Chromadorea</taxon>
        <taxon>Rhabditida</taxon>
        <taxon>Rhabditina</taxon>
        <taxon>Rhabditomorpha</taxon>
        <taxon>Strongyloidea</taxon>
        <taxon>Metastrongylidae</taxon>
        <taxon>Parelaphostrongylus</taxon>
    </lineage>
</organism>
<reference evidence="2" key="1">
    <citation type="submission" date="2021-06" db="EMBL/GenBank/DDBJ databases">
        <title>Parelaphostrongylus tenuis whole genome reference sequence.</title>
        <authorList>
            <person name="Garwood T.J."/>
            <person name="Larsen P.A."/>
            <person name="Fountain-Jones N.M."/>
            <person name="Garbe J.R."/>
            <person name="Macchietto M.G."/>
            <person name="Kania S.A."/>
            <person name="Gerhold R.W."/>
            <person name="Richards J.E."/>
            <person name="Wolf T.M."/>
        </authorList>
    </citation>
    <scope>NUCLEOTIDE SEQUENCE</scope>
    <source>
        <strain evidence="2">MNPRO001-30</strain>
        <tissue evidence="2">Meninges</tissue>
    </source>
</reference>
<proteinExistence type="predicted"/>
<dbReference type="AlphaFoldDB" id="A0AAD5MCZ6"/>
<sequence>MAAIAIISLLTGYFYIVGANFCHYPKLMYITGAIVLGLWCGTCMNCFVLIINRLLDLSNKHMIRMIFKGYRMYVILLIPFVYSLFFTFFTPPMLFDSSHMAWIIPPFTSDTNNLKHYSHALTANNVFIVVTTCLLYIRYSRVILQSSAYSNGMTWGEKSFIIQTSFICTANFVVAMVYIYMQFLYTPNYLAVMAHIAWQLAHGFPAFVCLALNRTIQREVFQMLRISKRPLKIVNPWTGTMSTRVPRFEG</sequence>
<gene>
    <name evidence="2" type="ORF">KIN20_001706</name>
</gene>
<protein>
    <submittedName>
        <fullName evidence="2">Uncharacterized protein</fullName>
    </submittedName>
</protein>
<evidence type="ECO:0000313" key="2">
    <source>
        <dbReference type="EMBL" id="KAJ1346807.1"/>
    </source>
</evidence>
<feature type="transmembrane region" description="Helical" evidence="1">
    <location>
        <begin position="72"/>
        <end position="90"/>
    </location>
</feature>
<dbReference type="SUPFAM" id="SSF81321">
    <property type="entry name" value="Family A G protein-coupled receptor-like"/>
    <property type="match status" value="1"/>
</dbReference>
<dbReference type="PANTHER" id="PTHR23021">
    <property type="entry name" value="SERPENTINE RECEPTOR, CLASS T"/>
    <property type="match status" value="1"/>
</dbReference>
<keyword evidence="1" id="KW-0812">Transmembrane</keyword>
<feature type="transmembrane region" description="Helical" evidence="1">
    <location>
        <begin position="189"/>
        <end position="213"/>
    </location>
</feature>
<keyword evidence="3" id="KW-1185">Reference proteome</keyword>
<keyword evidence="1" id="KW-0472">Membrane</keyword>
<dbReference type="PANTHER" id="PTHR23021:SF11">
    <property type="entry name" value="SERPENTINE RECEPTOR, CLASS T"/>
    <property type="match status" value="1"/>
</dbReference>
<accession>A0AAD5MCZ6</accession>
<feature type="transmembrane region" description="Helical" evidence="1">
    <location>
        <begin position="28"/>
        <end position="51"/>
    </location>
</feature>
<evidence type="ECO:0000256" key="1">
    <source>
        <dbReference type="SAM" id="Phobius"/>
    </source>
</evidence>